<organism evidence="2 3">
    <name type="scientific">Qipengyuania pacifica</name>
    <dbReference type="NCBI Taxonomy" id="2860199"/>
    <lineage>
        <taxon>Bacteria</taxon>
        <taxon>Pseudomonadati</taxon>
        <taxon>Pseudomonadota</taxon>
        <taxon>Alphaproteobacteria</taxon>
        <taxon>Sphingomonadales</taxon>
        <taxon>Erythrobacteraceae</taxon>
        <taxon>Qipengyuania</taxon>
    </lineage>
</organism>
<feature type="transmembrane region" description="Helical" evidence="1">
    <location>
        <begin position="64"/>
        <end position="84"/>
    </location>
</feature>
<evidence type="ECO:0000313" key="3">
    <source>
        <dbReference type="Proteomes" id="UP000776651"/>
    </source>
</evidence>
<name>A0ABS7JBC4_9SPHN</name>
<keyword evidence="1" id="KW-1133">Transmembrane helix</keyword>
<gene>
    <name evidence="2" type="ORF">K3177_02205</name>
</gene>
<dbReference type="Proteomes" id="UP000776651">
    <property type="component" value="Unassembled WGS sequence"/>
</dbReference>
<keyword evidence="1" id="KW-0472">Membrane</keyword>
<proteinExistence type="predicted"/>
<reference evidence="2 3" key="1">
    <citation type="submission" date="2021-08" db="EMBL/GenBank/DDBJ databases">
        <title>Comparative Genomics Analysis of the Genus Qipengyuania Reveals Extensive Genetic Diversity and Metabolic Versatility, Including the Description of Fifteen Novel Species.</title>
        <authorList>
            <person name="Liu Y."/>
        </authorList>
    </citation>
    <scope>NUCLEOTIDE SEQUENCE [LARGE SCALE GENOMIC DNA]</scope>
    <source>
        <strain evidence="2 3">GH25</strain>
    </source>
</reference>
<keyword evidence="1" id="KW-0812">Transmembrane</keyword>
<keyword evidence="3" id="KW-1185">Reference proteome</keyword>
<evidence type="ECO:0000313" key="2">
    <source>
        <dbReference type="EMBL" id="MBX7487318.1"/>
    </source>
</evidence>
<evidence type="ECO:0000256" key="1">
    <source>
        <dbReference type="SAM" id="Phobius"/>
    </source>
</evidence>
<evidence type="ECO:0008006" key="4">
    <source>
        <dbReference type="Google" id="ProtNLM"/>
    </source>
</evidence>
<dbReference type="EMBL" id="JAIGNQ010000001">
    <property type="protein sequence ID" value="MBX7487318.1"/>
    <property type="molecule type" value="Genomic_DNA"/>
</dbReference>
<accession>A0ABS7JBC4</accession>
<sequence>MLLGILFVLGTVNFAVHKAVLESNHPMLDTLPQSFTANGGKLSLVIEFCVLIVAMALSDNGWPAAAWVYGCYSALNAVTAWLLLNGRV</sequence>
<protein>
    <recommendedName>
        <fullName evidence="4">DUF3784 domain-containing protein</fullName>
    </recommendedName>
</protein>
<comment type="caution">
    <text evidence="2">The sequence shown here is derived from an EMBL/GenBank/DDBJ whole genome shotgun (WGS) entry which is preliminary data.</text>
</comment>
<dbReference type="RefSeq" id="WP_221596770.1">
    <property type="nucleotide sequence ID" value="NZ_JAHWXO010000001.1"/>
</dbReference>